<dbReference type="AlphaFoldDB" id="A0A0P8A4Q2"/>
<sequence>MKHMRNIWLHWKLQKKKYNFYLFSIIVRNRLLTIILCLTTIPIMKETQNALKMPGMKGESYDALLRRLIEAAKCQMLHRELDEIQRKGDYMKIDDIDAL</sequence>
<reference evidence="2 3" key="1">
    <citation type="submission" date="2015-09" db="EMBL/GenBank/DDBJ databases">
        <title>A metagenomics-based metabolic model of nitrate-dependent anaerobic oxidation of methane by Methanoperedens-like archaea.</title>
        <authorList>
            <person name="Arshad A."/>
            <person name="Speth D.R."/>
            <person name="De Graaf R.M."/>
            <person name="Op Den Camp H.J."/>
            <person name="Jetten M.S."/>
            <person name="Welte C.U."/>
        </authorList>
    </citation>
    <scope>NUCLEOTIDE SEQUENCE [LARGE SCALE GENOMIC DNA]</scope>
</reference>
<dbReference type="Proteomes" id="UP000050360">
    <property type="component" value="Unassembled WGS sequence"/>
</dbReference>
<accession>A0A0P8A4Q2</accession>
<keyword evidence="1" id="KW-0812">Transmembrane</keyword>
<comment type="caution">
    <text evidence="2">The sequence shown here is derived from an EMBL/GenBank/DDBJ whole genome shotgun (WGS) entry which is preliminary data.</text>
</comment>
<gene>
    <name evidence="2" type="ORF">MPEBLZ_03968</name>
</gene>
<evidence type="ECO:0000256" key="1">
    <source>
        <dbReference type="SAM" id="Phobius"/>
    </source>
</evidence>
<evidence type="ECO:0000313" key="2">
    <source>
        <dbReference type="EMBL" id="KPQ41473.1"/>
    </source>
</evidence>
<keyword evidence="1" id="KW-0472">Membrane</keyword>
<keyword evidence="1" id="KW-1133">Transmembrane helix</keyword>
<evidence type="ECO:0000313" key="3">
    <source>
        <dbReference type="Proteomes" id="UP000050360"/>
    </source>
</evidence>
<name>A0A0P8A4Q2_9EURY</name>
<feature type="transmembrane region" description="Helical" evidence="1">
    <location>
        <begin position="20"/>
        <end position="44"/>
    </location>
</feature>
<proteinExistence type="predicted"/>
<dbReference type="EMBL" id="LKCM01000350">
    <property type="protein sequence ID" value="KPQ41473.1"/>
    <property type="molecule type" value="Genomic_DNA"/>
</dbReference>
<organism evidence="2 3">
    <name type="scientific">Candidatus Methanoperedens nitratireducens</name>
    <dbReference type="NCBI Taxonomy" id="1392998"/>
    <lineage>
        <taxon>Archaea</taxon>
        <taxon>Methanobacteriati</taxon>
        <taxon>Methanobacteriota</taxon>
        <taxon>Stenosarchaea group</taxon>
        <taxon>Methanomicrobia</taxon>
        <taxon>Methanosarcinales</taxon>
        <taxon>ANME-2 cluster</taxon>
        <taxon>Candidatus Methanoperedentaceae</taxon>
        <taxon>Candidatus Methanoperedens</taxon>
    </lineage>
</organism>
<protein>
    <submittedName>
        <fullName evidence="2">Uncharacterized protein</fullName>
    </submittedName>
</protein>